<dbReference type="InterPro" id="IPR035832">
    <property type="entry name" value="AHI1_SH3"/>
</dbReference>
<dbReference type="GO" id="GO:0005525">
    <property type="term" value="F:GTP binding"/>
    <property type="evidence" value="ECO:0007669"/>
    <property type="project" value="UniProtKB-KW"/>
</dbReference>
<feature type="non-terminal residue" evidence="7">
    <location>
        <position position="212"/>
    </location>
</feature>
<protein>
    <recommendedName>
        <fullName evidence="6">SH3 domain-containing protein</fullName>
    </recommendedName>
</protein>
<dbReference type="PROSITE" id="PS51420">
    <property type="entry name" value="RHO"/>
    <property type="match status" value="1"/>
</dbReference>
<sequence length="212" mass="23871">MVVGDWEAGKMCLPMSYASDAFLEDYMPAIFNCYAGTISTSWFSVTRPNRKTKSRQEDCDHLRLLSYPMTDVLPICFSVVNVASFQNVKEEWVTELKEYTLNIPVVLIGTQISEVGAKKFPDDYGASRSRVGGESAQVVALYDYTANRSDELTIHRGDIIRVFFKDNEDWWYGSRGKGQEGYFPANHVASETMFLATLGNAPPCFQDPLTLN</sequence>
<dbReference type="PANTHER" id="PTHR24072">
    <property type="entry name" value="RHO FAMILY GTPASE"/>
    <property type="match status" value="1"/>
</dbReference>
<dbReference type="SUPFAM" id="SSF50044">
    <property type="entry name" value="SH3-domain"/>
    <property type="match status" value="1"/>
</dbReference>
<dbReference type="SUPFAM" id="SSF52540">
    <property type="entry name" value="P-loop containing nucleoside triphosphate hydrolases"/>
    <property type="match status" value="1"/>
</dbReference>
<dbReference type="AlphaFoldDB" id="A0A4U1ECQ4"/>
<dbReference type="GO" id="GO:0007264">
    <property type="term" value="P:small GTPase-mediated signal transduction"/>
    <property type="evidence" value="ECO:0007669"/>
    <property type="project" value="InterPro"/>
</dbReference>
<dbReference type="SMART" id="SM00174">
    <property type="entry name" value="RHO"/>
    <property type="match status" value="1"/>
</dbReference>
<dbReference type="SMART" id="SM00326">
    <property type="entry name" value="SH3"/>
    <property type="match status" value="1"/>
</dbReference>
<dbReference type="FunFam" id="2.30.30.40:FF:000132">
    <property type="entry name" value="jouberin isoform X2"/>
    <property type="match status" value="1"/>
</dbReference>
<keyword evidence="3" id="KW-0342">GTP-binding</keyword>
<dbReference type="InterPro" id="IPR036028">
    <property type="entry name" value="SH3-like_dom_sf"/>
</dbReference>
<keyword evidence="5" id="KW-0812">Transmembrane</keyword>
<gene>
    <name evidence="7" type="ORF">EI555_001594</name>
</gene>
<dbReference type="InterPro" id="IPR001452">
    <property type="entry name" value="SH3_domain"/>
</dbReference>
<dbReference type="Pfam" id="PF00071">
    <property type="entry name" value="Ras"/>
    <property type="match status" value="1"/>
</dbReference>
<evidence type="ECO:0000313" key="8">
    <source>
        <dbReference type="Proteomes" id="UP000308365"/>
    </source>
</evidence>
<dbReference type="PROSITE" id="PS50002">
    <property type="entry name" value="SH3"/>
    <property type="match status" value="1"/>
</dbReference>
<evidence type="ECO:0000256" key="1">
    <source>
        <dbReference type="ARBA" id="ARBA00022443"/>
    </source>
</evidence>
<dbReference type="PRINTS" id="PR00452">
    <property type="entry name" value="SH3DOMAIN"/>
</dbReference>
<accession>A0A4U1ECQ4</accession>
<feature type="domain" description="SH3" evidence="6">
    <location>
        <begin position="133"/>
        <end position="193"/>
    </location>
</feature>
<comment type="caution">
    <text evidence="7">The sequence shown here is derived from an EMBL/GenBank/DDBJ whole genome shotgun (WGS) entry which is preliminary data.</text>
</comment>
<dbReference type="EMBL" id="RWIC01002363">
    <property type="protein sequence ID" value="TKC33758.1"/>
    <property type="molecule type" value="Genomic_DNA"/>
</dbReference>
<dbReference type="Gene3D" id="3.40.50.300">
    <property type="entry name" value="P-loop containing nucleotide triphosphate hydrolases"/>
    <property type="match status" value="1"/>
</dbReference>
<evidence type="ECO:0000256" key="3">
    <source>
        <dbReference type="ARBA" id="ARBA00023134"/>
    </source>
</evidence>
<dbReference type="InterPro" id="IPR027417">
    <property type="entry name" value="P-loop_NTPase"/>
</dbReference>
<dbReference type="Proteomes" id="UP000308365">
    <property type="component" value="Unassembled WGS sequence"/>
</dbReference>
<keyword evidence="5" id="KW-1133">Transmembrane helix</keyword>
<proteinExistence type="predicted"/>
<evidence type="ECO:0000259" key="6">
    <source>
        <dbReference type="PROSITE" id="PS50002"/>
    </source>
</evidence>
<keyword evidence="5" id="KW-0472">Membrane</keyword>
<dbReference type="CDD" id="cd11812">
    <property type="entry name" value="SH3_AHI-1"/>
    <property type="match status" value="1"/>
</dbReference>
<dbReference type="Pfam" id="PF00018">
    <property type="entry name" value="SH3_1"/>
    <property type="match status" value="1"/>
</dbReference>
<evidence type="ECO:0000256" key="2">
    <source>
        <dbReference type="ARBA" id="ARBA00022741"/>
    </source>
</evidence>
<dbReference type="InterPro" id="IPR003578">
    <property type="entry name" value="Small_GTPase_Rho"/>
</dbReference>
<keyword evidence="2" id="KW-0547">Nucleotide-binding</keyword>
<feature type="transmembrane region" description="Helical" evidence="5">
    <location>
        <begin position="26"/>
        <end position="45"/>
    </location>
</feature>
<dbReference type="InterPro" id="IPR001806">
    <property type="entry name" value="Small_GTPase"/>
</dbReference>
<dbReference type="GO" id="GO:0003924">
    <property type="term" value="F:GTPase activity"/>
    <property type="evidence" value="ECO:0007669"/>
    <property type="project" value="InterPro"/>
</dbReference>
<keyword evidence="1 4" id="KW-0728">SH3 domain</keyword>
<name>A0A4U1ECQ4_MONMO</name>
<evidence type="ECO:0000256" key="5">
    <source>
        <dbReference type="SAM" id="Phobius"/>
    </source>
</evidence>
<evidence type="ECO:0000313" key="7">
    <source>
        <dbReference type="EMBL" id="TKC33758.1"/>
    </source>
</evidence>
<dbReference type="Gene3D" id="2.30.30.40">
    <property type="entry name" value="SH3 Domains"/>
    <property type="match status" value="1"/>
</dbReference>
<evidence type="ECO:0000256" key="4">
    <source>
        <dbReference type="PROSITE-ProRule" id="PRU00192"/>
    </source>
</evidence>
<reference evidence="8" key="1">
    <citation type="journal article" date="2019" name="IScience">
        <title>Narwhal Genome Reveals Long-Term Low Genetic Diversity despite Current Large Abundance Size.</title>
        <authorList>
            <person name="Westbury M.V."/>
            <person name="Petersen B."/>
            <person name="Garde E."/>
            <person name="Heide-Jorgensen M.P."/>
            <person name="Lorenzen E.D."/>
        </authorList>
    </citation>
    <scope>NUCLEOTIDE SEQUENCE [LARGE SCALE GENOMIC DNA]</scope>
</reference>
<organism evidence="7 8">
    <name type="scientific">Monodon monoceros</name>
    <name type="common">Narwhal</name>
    <name type="synonym">Ceratodon monodon</name>
    <dbReference type="NCBI Taxonomy" id="40151"/>
    <lineage>
        <taxon>Eukaryota</taxon>
        <taxon>Metazoa</taxon>
        <taxon>Chordata</taxon>
        <taxon>Craniata</taxon>
        <taxon>Vertebrata</taxon>
        <taxon>Euteleostomi</taxon>
        <taxon>Mammalia</taxon>
        <taxon>Eutheria</taxon>
        <taxon>Laurasiatheria</taxon>
        <taxon>Artiodactyla</taxon>
        <taxon>Whippomorpha</taxon>
        <taxon>Cetacea</taxon>
        <taxon>Odontoceti</taxon>
        <taxon>Monodontidae</taxon>
        <taxon>Monodon</taxon>
    </lineage>
</organism>